<dbReference type="EMBL" id="CAWYQH010000013">
    <property type="protein sequence ID" value="CAK8674368.1"/>
    <property type="molecule type" value="Genomic_DNA"/>
</dbReference>
<evidence type="ECO:0000256" key="9">
    <source>
        <dbReference type="SAM" id="MobiDB-lite"/>
    </source>
</evidence>
<evidence type="ECO:0000313" key="11">
    <source>
        <dbReference type="EMBL" id="CAK8674368.1"/>
    </source>
</evidence>
<dbReference type="Proteomes" id="UP001642483">
    <property type="component" value="Unassembled WGS sequence"/>
</dbReference>
<feature type="region of interest" description="Disordered" evidence="9">
    <location>
        <begin position="3045"/>
        <end position="3080"/>
    </location>
</feature>
<feature type="compositionally biased region" description="Basic and acidic residues" evidence="9">
    <location>
        <begin position="2520"/>
        <end position="2532"/>
    </location>
</feature>
<evidence type="ECO:0000256" key="4">
    <source>
        <dbReference type="ARBA" id="ARBA00022723"/>
    </source>
</evidence>
<evidence type="ECO:0000256" key="5">
    <source>
        <dbReference type="ARBA" id="ARBA00022737"/>
    </source>
</evidence>
<feature type="compositionally biased region" description="Polar residues" evidence="9">
    <location>
        <begin position="3430"/>
        <end position="3444"/>
    </location>
</feature>
<keyword evidence="7" id="KW-0966">Cell projection</keyword>
<evidence type="ECO:0000256" key="2">
    <source>
        <dbReference type="ARBA" id="ARBA00004906"/>
    </source>
</evidence>
<feature type="compositionally biased region" description="Basic and acidic residues" evidence="9">
    <location>
        <begin position="2927"/>
        <end position="2937"/>
    </location>
</feature>
<feature type="repeat" description="RCC1" evidence="8">
    <location>
        <begin position="908"/>
        <end position="957"/>
    </location>
</feature>
<feature type="compositionally biased region" description="Polar residues" evidence="9">
    <location>
        <begin position="2943"/>
        <end position="2956"/>
    </location>
</feature>
<feature type="compositionally biased region" description="Low complexity" evidence="9">
    <location>
        <begin position="3919"/>
        <end position="3932"/>
    </location>
</feature>
<feature type="region of interest" description="Disordered" evidence="9">
    <location>
        <begin position="3919"/>
        <end position="3956"/>
    </location>
</feature>
<evidence type="ECO:0000313" key="12">
    <source>
        <dbReference type="Proteomes" id="UP001642483"/>
    </source>
</evidence>
<feature type="compositionally biased region" description="Basic and acidic residues" evidence="9">
    <location>
        <begin position="3050"/>
        <end position="3074"/>
    </location>
</feature>
<dbReference type="PROSITE" id="PS51284">
    <property type="entry name" value="DOC"/>
    <property type="match status" value="1"/>
</dbReference>
<feature type="region of interest" description="Disordered" evidence="9">
    <location>
        <begin position="3475"/>
        <end position="3497"/>
    </location>
</feature>
<dbReference type="SMART" id="SM01337">
    <property type="entry name" value="APC10"/>
    <property type="match status" value="1"/>
</dbReference>
<dbReference type="InterPro" id="IPR038648">
    <property type="entry name" value="PHR_sf"/>
</dbReference>
<dbReference type="SUPFAM" id="SSF49785">
    <property type="entry name" value="Galactose-binding domain-like"/>
    <property type="match status" value="1"/>
</dbReference>
<feature type="region of interest" description="Disordered" evidence="9">
    <location>
        <begin position="3427"/>
        <end position="3447"/>
    </location>
</feature>
<protein>
    <recommendedName>
        <fullName evidence="10">DOC domain-containing protein</fullName>
    </recommendedName>
</protein>
<dbReference type="InterPro" id="IPR012983">
    <property type="entry name" value="PHR"/>
</dbReference>
<dbReference type="Pfam" id="PF08005">
    <property type="entry name" value="PHR"/>
    <property type="match status" value="2"/>
</dbReference>
<feature type="compositionally biased region" description="Polar residues" evidence="9">
    <location>
        <begin position="2553"/>
        <end position="2589"/>
    </location>
</feature>
<feature type="compositionally biased region" description="Polar residues" evidence="9">
    <location>
        <begin position="3475"/>
        <end position="3484"/>
    </location>
</feature>
<dbReference type="PROSITE" id="PS50012">
    <property type="entry name" value="RCC1_3"/>
    <property type="match status" value="1"/>
</dbReference>
<feature type="compositionally biased region" description="Basic and acidic residues" evidence="9">
    <location>
        <begin position="48"/>
        <end position="58"/>
    </location>
</feature>
<dbReference type="Gene3D" id="2.130.10.30">
    <property type="entry name" value="Regulator of chromosome condensation 1/beta-lactamase-inhibitor protein II"/>
    <property type="match status" value="2"/>
</dbReference>
<dbReference type="Gene3D" id="2.60.120.260">
    <property type="entry name" value="Galactose-binding domain-like"/>
    <property type="match status" value="1"/>
</dbReference>
<comment type="caution">
    <text evidence="11">The sequence shown here is derived from an EMBL/GenBank/DDBJ whole genome shotgun (WGS) entry which is preliminary data.</text>
</comment>
<feature type="compositionally biased region" description="Low complexity" evidence="9">
    <location>
        <begin position="2836"/>
        <end position="2864"/>
    </location>
</feature>
<proteinExistence type="predicted"/>
<keyword evidence="6" id="KW-0833">Ubl conjugation pathway</keyword>
<dbReference type="PANTHER" id="PTHR45943:SF1">
    <property type="entry name" value="E3 UBIQUITIN-PROTEIN LIGASE MYCBP2"/>
    <property type="match status" value="1"/>
</dbReference>
<name>A0ABP0F6H5_CLALP</name>
<comment type="pathway">
    <text evidence="2">Protein modification; protein ubiquitination.</text>
</comment>
<keyword evidence="3" id="KW-0808">Transferase</keyword>
<dbReference type="Gene3D" id="1.10.10.2360">
    <property type="match status" value="1"/>
</dbReference>
<dbReference type="Pfam" id="PF13540">
    <property type="entry name" value="RCC1_2"/>
    <property type="match status" value="1"/>
</dbReference>
<dbReference type="InterPro" id="IPR000408">
    <property type="entry name" value="Reg_chr_condens"/>
</dbReference>
<dbReference type="InterPro" id="IPR008979">
    <property type="entry name" value="Galactose-bd-like_sf"/>
</dbReference>
<feature type="region of interest" description="Disordered" evidence="9">
    <location>
        <begin position="581"/>
        <end position="602"/>
    </location>
</feature>
<evidence type="ECO:0000259" key="10">
    <source>
        <dbReference type="PROSITE" id="PS51284"/>
    </source>
</evidence>
<feature type="compositionally biased region" description="Low complexity" evidence="9">
    <location>
        <begin position="1165"/>
        <end position="1178"/>
    </location>
</feature>
<evidence type="ECO:0000256" key="1">
    <source>
        <dbReference type="ARBA" id="ARBA00004316"/>
    </source>
</evidence>
<feature type="region of interest" description="Disordered" evidence="9">
    <location>
        <begin position="2520"/>
        <end position="2589"/>
    </location>
</feature>
<dbReference type="Gene3D" id="2.60.120.820">
    <property type="entry name" value="PHR domain"/>
    <property type="match status" value="2"/>
</dbReference>
<dbReference type="Pfam" id="PF00415">
    <property type="entry name" value="RCC1"/>
    <property type="match status" value="2"/>
</dbReference>
<dbReference type="PANTHER" id="PTHR45943">
    <property type="entry name" value="E3 UBIQUITIN-PROTEIN LIGASE MYCBP2"/>
    <property type="match status" value="1"/>
</dbReference>
<feature type="region of interest" description="Disordered" evidence="9">
    <location>
        <begin position="1904"/>
        <end position="1924"/>
    </location>
</feature>
<dbReference type="InterPro" id="IPR009091">
    <property type="entry name" value="RCC1/BLIP-II"/>
</dbReference>
<feature type="compositionally biased region" description="Basic and acidic residues" evidence="9">
    <location>
        <begin position="583"/>
        <end position="592"/>
    </location>
</feature>
<feature type="region of interest" description="Disordered" evidence="9">
    <location>
        <begin position="2920"/>
        <end position="2992"/>
    </location>
</feature>
<organism evidence="11 12">
    <name type="scientific">Clavelina lepadiformis</name>
    <name type="common">Light-bulb sea squirt</name>
    <name type="synonym">Ascidia lepadiformis</name>
    <dbReference type="NCBI Taxonomy" id="159417"/>
    <lineage>
        <taxon>Eukaryota</taxon>
        <taxon>Metazoa</taxon>
        <taxon>Chordata</taxon>
        <taxon>Tunicata</taxon>
        <taxon>Ascidiacea</taxon>
        <taxon>Aplousobranchia</taxon>
        <taxon>Clavelinidae</taxon>
        <taxon>Clavelina</taxon>
    </lineage>
</organism>
<feature type="region of interest" description="Disordered" evidence="9">
    <location>
        <begin position="2778"/>
        <end position="2902"/>
    </location>
</feature>
<dbReference type="InterPro" id="IPR004939">
    <property type="entry name" value="APC_su10/DOC_dom"/>
</dbReference>
<dbReference type="PROSITE" id="PS00626">
    <property type="entry name" value="RCC1_2"/>
    <property type="match status" value="2"/>
</dbReference>
<reference evidence="11 12" key="1">
    <citation type="submission" date="2024-02" db="EMBL/GenBank/DDBJ databases">
        <authorList>
            <person name="Daric V."/>
            <person name="Darras S."/>
        </authorList>
    </citation>
    <scope>NUCLEOTIDE SEQUENCE [LARGE SCALE GENOMIC DNA]</scope>
</reference>
<keyword evidence="5" id="KW-0677">Repeat</keyword>
<sequence>MTSVVQENSFSDSLEKKFFDLVVHPVVRVEAKSTAANPVKHGRKLERRRPFDRQERRRLLVGNKKPGKKESANNMPLVDPGKQLSPLELLLTSNPSATVLQCRILQEVKDAEQKSLALKKISKTILNADACLSEDKLPDEFLSIPQVMELGLLGVFEVIRSTATRDGQLCCQALRSLLNMLQELKLQEMQDEPPQVLENLFQLLLDLSRLPAKALQLDDEATKEKNMPWPFSDAAPCTKTLSSIIPSIACSCLLSLVLAWGNTGKILSVIAAFVADCSNQEESLVVVVPPPFIALQKTVQAAILSKHHIPTPIELGINESSLFQSWKMEEKYTGLSLVSIQSDGSYLFCIFTNSLLLKVGSGYGSTVEGHIYGRTVIADFQSSSKSDQIEPKALFYFKGFLYVLATNKSFYLIDKSDFSVEHIGDAPPDEDIWFCDGVGLCCVVPLLNEDSHLIKCYDFGGDTLVLNNSIKVHPTKRHFLTRGKTLGYNPVKEPVAEKEHFEVVQVLLAADFSLCTTNKGQVYFAGKAEALGLNKTKSRKVTSPELLPIPTQSKINHIAVASDGDHAILITESGSVYFTGTAHRGEDGESSKGRRQQSQKPKLMKCMEGKHVLSGCCNSGGTSALVTKDGRLYLFGKDSSQADSKTGLVAALSDTQVKQVALGKAHVVVISNDGRLWTAGVNNRGQCGRQEGVMSITQRIAEVEQEKDVSMPDDKSMDDILASGLSGDAPIAPICSPDKHEFRRQICEICAVCCECTGYGSSCVYSSVEGRSPRNPCGCGAGWSGCSECGCCRTCAGEANVNPNEERKEEMRVGPGNGLYQPLNGRSPPSLSKLANLFHAQAHAQKRVTGSGSRDNKVPSKSDILKEANKMALLPLMQVRLPKEGDGSRKACQIACGDHHTVVLTDVGSVCVFGKNNHGQLGLGDTHNRNQPTRINLPQKVVKISAGSHHSILLTDDGLLFGCGSNAQGQLGPISNVDVLVPTLILPFQQVGSNVPRVSWVSATQTSTFIRYEEVLLNVTQLDQAKIFGTPEFFGISYQPDLPEDTNQKSHLLLIDRSSSHCQHYHQENVRLGANEQTCIDQANEVLWSFNASDWTVKSYLLCGYKNEAANQNLPFQPQLTIPMSLDLETTRTQAGLNLLSCINTLVTRCPNGLHFESKGEKSNAESSSSTSKATGKVSEPHTVDEYNIVSRFKSHGGGWGYSVHSTEAIRFMTDTDILLGGVGVFGGRGEYSVTVSVYEEVGDADVQGEGELLVETDQVPYECGFRERFHALFDEPVSIASNQWYTITCKVVGPSSDCGSHGEQNVTTSDNIKFTFRRSKWSNNGTDVSAGQIPELLYSLPVATPPSESEISMKPVHQAVVQKVSKSFYLSFNESAFESLPYILEWARTLFFTEVSKKSSRYDDPDFEVIPFEERQVSRTIENLSFIIPVCLRLLRVAINQCMAKSGGEALVYSYINQCVGLVDAILTDGEIDAALEDALLMPDFERSLVMSSAIAMITECHMIVTECIEAFHPSPPTKWAYLHRTLDNYNTAARVNKARMARLLTAVLDSFCQNSVDLVQCLPLFPRTLSNLASVMSPSADDAISTDASVANAGFYDVAYSLVEIACHPARVAVKIEKEYAVEKDYKSDIQQSKFSRMLFTPQKSIVSSACKLLSSLASDLAYRASDVSSHMKNIPLQKNFSSAMRFDGTDNNRSWNSGNGSPDATCFSVDLDDVYVGGFGVYGGGKLEHKYELEFLEQASASCDSKKGHWDTRDCVKGSYALKDCGPDHIVNIKLTKSFLLKKNVTYAVCLRNHGDRTYCGERGRATVVCNDGVTFHFTHCDQSTNGTSISRGQIPSILYHRSNQDEEFLASPIDKWVGTATTPVTAGLAYQRHALNILALVTESAVEILNSLTPDDLAEVKGEGSQESEEVQAEKTKEKEGAREVLTSELISHLLPGLFSNIGVLVRHNPHCAVEVMELIRNLLPPLINVQQILSPPFRNDLPLHSVVVESSHPYKPAQVSHYKASFPSSVKWMLIEFSSKCQTAQVEDSLRLFLSKTGNQAERRVEEKDKGRDILIPVLKKMSQDKNWPQNATVLPGHELFFQLHTASDYTNNKDKKPHLFYGFECTVTGYEKVPLPKQQDGSFLVNELINVAGLASNTLMKVHEQLWNEDKDDLDSSNYNQNDKVDHLRAIETTAAVTLERHSSLFLPGLHLNFFPGSSQALNGTLPFSEGSKEKLFLYDFISAAPDTTGGRLARWLQPDSFVDPKQCLLHLNVKSLVHTLPASVTIITRDQYGKPVHVPTMKVELVAKPQPSSHLNNETGVSLDISPTDPSPVFEAKFEVTKHRDSRYQTITMMRPYKKYSFEELRLAYPHKQTFKSQNILVASVGGGTYRATWIPALAATYTLQVTLDQQLRGPRQLVVVSPAPLGCSEPPRNSPVSTLIELTSKMLRFATRNSRGLRIRSHPTLQSPQIGLLEYDDIIECCQEVHNNDGDWVKLSKTSIEKYCKENTNEAWCISFHKHNSRTFLLPVDAETSRAKENDKKDQPKPVLESVTQLIPPIPPLRTSGKPSTSNIIPPPQATFSLEENPFTSASTPGHSKIFSSPFATPTQTVAKEWVEKVPGEYTVKKCGSSGHNIRYNPSKKAAPLGKLVFGNTFMAAGIKRNTSGIWLLLHRAEVSQFCEESPDEGHAWALAVSVDGTQHLSSVEGPSVSLPLLSGQKEKSKMLQEMVTPTSSTNANNLAGKDSMLASAIRGAAFAKLTNPFQDSSSGGSESEVVDLLVASLPGMIPDANLPAPKAMDVAKTPKKQDWKARVKRHHRSSSDSDAMMPRSKANSLKYEAGRGRVHRSLSQRSPPSRSHSIPNSKPRSSSRVVSSSRVKAPPRKTLVERQSLQHPAKYPGTRKKTPSEKILCGGKKKEVKDDIPFIDDVIDAEGNILSSGKSDEDKKGPGKDEEEQTSGTRLSDLVNQIKMTPPTRRQPPLTKLFSQQKTPGKVSDQMKSKKSQSSSQALSPLVAECARAVFAAFLWHEGIVHDAMACASFLKFNLTARSQVMKFTSLGTSSSDDMKFPRRRASEQSADEKDVPRAKLDSSGSSHPPDTLLYLAMFWDQLSDMVTKIAIRNQNLPLPTPVNQNLNCHSEKPVPPAKNLKLPDPEPGLDRAMAGNIDLEQYIRLHPLKRKPFQRNNAFPPQLIGPQARRNLQPHAAPYYHQAPVQGNIVGADPGDHFKDTRCDLCDKVHPFPITYHMKQAHPGCGKFAGGVGYNSSGNYCGGWAGDCGDGGVGGSTWYLLCLTCRHKYMSMKSVVLSSEKQDKKSNGSWMTRLHALLTQPTNAHQVMKDNAMFLLNLKSASSGTPQLYEQQNEWNKGSATFLEKETDMVAKSSKIDDEGIWEKTVSAVDLLPQSKYTHCPFPAIPCSYLAMHGKENGINNNIRPNQLGKMKGMQDYQNRSLSNPPSSGQLRHVSQRLSITPDSSPHKTEMAMYQRNSRLMRSVSTGSQPQRRRTCSGGDASPMGISTGSFLLHNPSAAMKKLMCGQSGNSNDIARDAVQCSYVLPFVTQRHDLKSLHLTMQMTLRRAALRVYVLQALTWLLRTVVSESAIHDILWYFVAALTETAADSHKKDAQKSVDGDVTDDDMEETKSLYVHPVKDIANAGIDSMQPLVEAFHGFLQTVSDIMMDLPPNSPVQLMAIRCWSLRVLPSDHQFLHQSKVFSHISQILSKVDSKAPSEKKVKLRVNQKSQKYVPVAEASRHSGKVYRLRDLSLKVQIKTSSHTSIANSLTDGSTETFWESGDEDKNKSKNITIDFAEKKDDFSKIFVHIDNTRDVQKKVTSVAYWVESNEEWNRSNLCDINTHFVGWLAYNIPEKASKVKMELRGPDNGLRVRQVKILGDSAEAGEDFVEQLPANMLRAQTCESELLKVFKLLTAEVFGRLLSDQSSSSSEPSTPVSNKVEDKVENNGNTSVPPSPREVDPNLREHMVGILFSRSKLTSLQKKVFDHTVQAIHTEAARIKLTWQANLEKSAANLQLRTEENDVYCFELLSMLLALSGSDVGCHYVAQQNPLINDFISLLHTGTPRIQRQVTLLLRRILSEVTPNQLASILSTNIPCQDKLSNTATETPPQTSTSSTFDISVLDPLFACIAKSLSVQVKGTPEPAPITGEGDASATIKLKRHQTITLQSQFNDRPELDHPAWWMHGSIQDRSIVEAIIRLLSDMSAGKISTVWEIVTKCSVSEAILSLMKLTEAEREAGCCLRNRITWQALAALCVLDHDHVEKLSSARSSSQKNKVGFGLSCR</sequence>
<keyword evidence="4" id="KW-0479">Metal-binding</keyword>
<feature type="region of interest" description="Disordered" evidence="9">
    <location>
        <begin position="1157"/>
        <end position="1180"/>
    </location>
</feature>
<feature type="region of interest" description="Disordered" evidence="9">
    <location>
        <begin position="38"/>
        <end position="78"/>
    </location>
</feature>
<keyword evidence="12" id="KW-1185">Reference proteome</keyword>
<dbReference type="SUPFAM" id="SSF50985">
    <property type="entry name" value="RCC1/BLIP-II"/>
    <property type="match status" value="1"/>
</dbReference>
<comment type="subcellular location">
    <subcellularLocation>
        <location evidence="1">Cell projection</location>
    </subcellularLocation>
</comment>
<feature type="domain" description="DOC" evidence="10">
    <location>
        <begin position="3722"/>
        <end position="3899"/>
    </location>
</feature>
<evidence type="ECO:0000256" key="3">
    <source>
        <dbReference type="ARBA" id="ARBA00022679"/>
    </source>
</evidence>
<accession>A0ABP0F6H5</accession>
<gene>
    <name evidence="11" type="ORF">CVLEPA_LOCUS4071</name>
</gene>
<evidence type="ECO:0000256" key="7">
    <source>
        <dbReference type="ARBA" id="ARBA00023273"/>
    </source>
</evidence>
<evidence type="ECO:0000256" key="6">
    <source>
        <dbReference type="ARBA" id="ARBA00022786"/>
    </source>
</evidence>
<evidence type="ECO:0000256" key="8">
    <source>
        <dbReference type="PROSITE-ProRule" id="PRU00235"/>
    </source>
</evidence>
<feature type="region of interest" description="Disordered" evidence="9">
    <location>
        <begin position="806"/>
        <end position="825"/>
    </location>
</feature>